<evidence type="ECO:0000313" key="3">
    <source>
        <dbReference type="EMBL" id="CAD7275281.1"/>
    </source>
</evidence>
<sequence length="118" mass="13295">MHRILLVGILAILLWAANVSPAPTNGAEIDLDGSSFDFETKKVTGVTESSEREKRNYGMQQAPVQTPEININPFLPIIPPILPPFPPWWPPFPPIWPPFFPPFNPFCNFLGRILMLCI</sequence>
<feature type="chain" id="PRO_5036210092" evidence="2">
    <location>
        <begin position="22"/>
        <end position="118"/>
    </location>
</feature>
<evidence type="ECO:0000313" key="4">
    <source>
        <dbReference type="Proteomes" id="UP000678499"/>
    </source>
</evidence>
<feature type="region of interest" description="Disordered" evidence="1">
    <location>
        <begin position="43"/>
        <end position="62"/>
    </location>
</feature>
<proteinExistence type="predicted"/>
<dbReference type="Proteomes" id="UP000678499">
    <property type="component" value="Unassembled WGS sequence"/>
</dbReference>
<dbReference type="EMBL" id="CAJPEX010000387">
    <property type="protein sequence ID" value="CAG0915433.1"/>
    <property type="molecule type" value="Genomic_DNA"/>
</dbReference>
<dbReference type="AlphaFoldDB" id="A0A7R9BH85"/>
<evidence type="ECO:0000256" key="2">
    <source>
        <dbReference type="SAM" id="SignalP"/>
    </source>
</evidence>
<dbReference type="EMBL" id="OA882424">
    <property type="protein sequence ID" value="CAD7275281.1"/>
    <property type="molecule type" value="Genomic_DNA"/>
</dbReference>
<feature type="signal peptide" evidence="2">
    <location>
        <begin position="1"/>
        <end position="21"/>
    </location>
</feature>
<organism evidence="3">
    <name type="scientific">Notodromas monacha</name>
    <dbReference type="NCBI Taxonomy" id="399045"/>
    <lineage>
        <taxon>Eukaryota</taxon>
        <taxon>Metazoa</taxon>
        <taxon>Ecdysozoa</taxon>
        <taxon>Arthropoda</taxon>
        <taxon>Crustacea</taxon>
        <taxon>Oligostraca</taxon>
        <taxon>Ostracoda</taxon>
        <taxon>Podocopa</taxon>
        <taxon>Podocopida</taxon>
        <taxon>Cypridocopina</taxon>
        <taxon>Cypridoidea</taxon>
        <taxon>Cyprididae</taxon>
        <taxon>Notodromas</taxon>
    </lineage>
</organism>
<gene>
    <name evidence="3" type="ORF">NMOB1V02_LOCUS3080</name>
</gene>
<accession>A0A7R9BH85</accession>
<keyword evidence="4" id="KW-1185">Reference proteome</keyword>
<protein>
    <submittedName>
        <fullName evidence="3">Uncharacterized protein</fullName>
    </submittedName>
</protein>
<name>A0A7R9BH85_9CRUS</name>
<keyword evidence="2" id="KW-0732">Signal</keyword>
<evidence type="ECO:0000256" key="1">
    <source>
        <dbReference type="SAM" id="MobiDB-lite"/>
    </source>
</evidence>
<reference evidence="3" key="1">
    <citation type="submission" date="2020-11" db="EMBL/GenBank/DDBJ databases">
        <authorList>
            <person name="Tran Van P."/>
        </authorList>
    </citation>
    <scope>NUCLEOTIDE SEQUENCE</scope>
</reference>